<feature type="transmembrane region" description="Helical" evidence="1">
    <location>
        <begin position="6"/>
        <end position="28"/>
    </location>
</feature>
<gene>
    <name evidence="2" type="ORF">GCM10009411_13050</name>
</gene>
<comment type="caution">
    <text evidence="2">The sequence shown here is derived from an EMBL/GenBank/DDBJ whole genome shotgun (WGS) entry which is preliminary data.</text>
</comment>
<accession>A0ABQ2R4U4</accession>
<sequence length="168" mass="18960">MPIWLTAEIIIAISSILIALCALVTTIWQGMITRKHNKLSVRPIISVYVIVSGDNTLGLKIVNQGLGPAIITSAFIKKNGFQFRLDDRKYLSLFPELTDNHFQFGLGGMQGSLVPLQPHWLISTEVHNDLNIKKSLVSALNKIELEFEYESIYRDKFPPFKQTIDFGD</sequence>
<reference evidence="3" key="1">
    <citation type="journal article" date="2019" name="Int. J. Syst. Evol. Microbiol.">
        <title>The Global Catalogue of Microorganisms (GCM) 10K type strain sequencing project: providing services to taxonomists for standard genome sequencing and annotation.</title>
        <authorList>
            <consortium name="The Broad Institute Genomics Platform"/>
            <consortium name="The Broad Institute Genome Sequencing Center for Infectious Disease"/>
            <person name="Wu L."/>
            <person name="Ma J."/>
        </authorList>
    </citation>
    <scope>NUCLEOTIDE SEQUENCE [LARGE SCALE GENOMIC DNA]</scope>
    <source>
        <strain evidence="3">JCM 32306</strain>
    </source>
</reference>
<evidence type="ECO:0000313" key="2">
    <source>
        <dbReference type="EMBL" id="GGQ13875.1"/>
    </source>
</evidence>
<dbReference type="Proteomes" id="UP000619118">
    <property type="component" value="Unassembled WGS sequence"/>
</dbReference>
<keyword evidence="1" id="KW-0472">Membrane</keyword>
<protein>
    <submittedName>
        <fullName evidence="2">Uncharacterized protein</fullName>
    </submittedName>
</protein>
<dbReference type="RefSeq" id="WP_160053727.1">
    <property type="nucleotide sequence ID" value="NZ_BMQX01000007.1"/>
</dbReference>
<dbReference type="EMBL" id="BMQX01000007">
    <property type="protein sequence ID" value="GGQ13875.1"/>
    <property type="molecule type" value="Genomic_DNA"/>
</dbReference>
<name>A0ABQ2R4U4_9GAMM</name>
<proteinExistence type="predicted"/>
<organism evidence="2 3">
    <name type="scientific">Shewanella litoralis</name>
    <dbReference type="NCBI Taxonomy" id="2282700"/>
    <lineage>
        <taxon>Bacteria</taxon>
        <taxon>Pseudomonadati</taxon>
        <taxon>Pseudomonadota</taxon>
        <taxon>Gammaproteobacteria</taxon>
        <taxon>Alteromonadales</taxon>
        <taxon>Shewanellaceae</taxon>
        <taxon>Shewanella</taxon>
    </lineage>
</organism>
<keyword evidence="1" id="KW-1133">Transmembrane helix</keyword>
<evidence type="ECO:0000256" key="1">
    <source>
        <dbReference type="SAM" id="Phobius"/>
    </source>
</evidence>
<keyword evidence="1" id="KW-0812">Transmembrane</keyword>
<evidence type="ECO:0000313" key="3">
    <source>
        <dbReference type="Proteomes" id="UP000619118"/>
    </source>
</evidence>
<keyword evidence="3" id="KW-1185">Reference proteome</keyword>